<dbReference type="OrthoDB" id="414826at2759"/>
<dbReference type="Pfam" id="PF00188">
    <property type="entry name" value="CAP"/>
    <property type="match status" value="1"/>
</dbReference>
<keyword evidence="3" id="KW-1185">Reference proteome</keyword>
<dbReference type="Proteomes" id="UP000252519">
    <property type="component" value="Unassembled WGS sequence"/>
</dbReference>
<organism evidence="2 3">
    <name type="scientific">Ancylostoma caninum</name>
    <name type="common">Dog hookworm</name>
    <dbReference type="NCBI Taxonomy" id="29170"/>
    <lineage>
        <taxon>Eukaryota</taxon>
        <taxon>Metazoa</taxon>
        <taxon>Ecdysozoa</taxon>
        <taxon>Nematoda</taxon>
        <taxon>Chromadorea</taxon>
        <taxon>Rhabditida</taxon>
        <taxon>Rhabditina</taxon>
        <taxon>Rhabditomorpha</taxon>
        <taxon>Strongyloidea</taxon>
        <taxon>Ancylostomatidae</taxon>
        <taxon>Ancylostomatinae</taxon>
        <taxon>Ancylostoma</taxon>
    </lineage>
</organism>
<proteinExistence type="predicted"/>
<dbReference type="AlphaFoldDB" id="A0A368F4V6"/>
<dbReference type="Gene3D" id="3.40.33.10">
    <property type="entry name" value="CAP"/>
    <property type="match status" value="1"/>
</dbReference>
<evidence type="ECO:0000259" key="1">
    <source>
        <dbReference type="Pfam" id="PF00188"/>
    </source>
</evidence>
<evidence type="ECO:0000313" key="3">
    <source>
        <dbReference type="Proteomes" id="UP000252519"/>
    </source>
</evidence>
<dbReference type="InterPro" id="IPR014044">
    <property type="entry name" value="CAP_dom"/>
</dbReference>
<feature type="domain" description="SCP" evidence="1">
    <location>
        <begin position="9"/>
        <end position="117"/>
    </location>
</feature>
<gene>
    <name evidence="2" type="ORF">ANCCAN_27615</name>
</gene>
<accession>A0A368F4V6</accession>
<dbReference type="InterPro" id="IPR035940">
    <property type="entry name" value="CAP_sf"/>
</dbReference>
<evidence type="ECO:0000313" key="2">
    <source>
        <dbReference type="EMBL" id="RCN26658.1"/>
    </source>
</evidence>
<sequence>MGTLPQFQVWDCNLEKIGHDELSKCAPLPDSGIVIDKVGRDFRDGILSTKKNFDLKTETSKLLNAWYDEVKQNDIPNTLSYKPAYHNFSAIVRDNAKGIGCTYTTTCPGGTKFVCVYDARYVSFFHSTSYLMAIGHSLVFVLP</sequence>
<dbReference type="SUPFAM" id="SSF55797">
    <property type="entry name" value="PR-1-like"/>
    <property type="match status" value="1"/>
</dbReference>
<protein>
    <recommendedName>
        <fullName evidence="1">SCP domain-containing protein</fullName>
    </recommendedName>
</protein>
<reference evidence="2 3" key="1">
    <citation type="submission" date="2014-10" db="EMBL/GenBank/DDBJ databases">
        <title>Draft genome of the hookworm Ancylostoma caninum.</title>
        <authorList>
            <person name="Mitreva M."/>
        </authorList>
    </citation>
    <scope>NUCLEOTIDE SEQUENCE [LARGE SCALE GENOMIC DNA]</scope>
    <source>
        <strain evidence="2 3">Baltimore</strain>
    </source>
</reference>
<dbReference type="EMBL" id="JOJR01006582">
    <property type="protein sequence ID" value="RCN26658.1"/>
    <property type="molecule type" value="Genomic_DNA"/>
</dbReference>
<name>A0A368F4V6_ANCCA</name>
<comment type="caution">
    <text evidence="2">The sequence shown here is derived from an EMBL/GenBank/DDBJ whole genome shotgun (WGS) entry which is preliminary data.</text>
</comment>